<reference evidence="2 4" key="1">
    <citation type="submission" date="2015-11" db="EMBL/GenBank/DDBJ databases">
        <title>Complete Genome Sequence of Kocuria flava strain HO-9041.</title>
        <authorList>
            <person name="Zhou M."/>
            <person name="Dai J."/>
        </authorList>
    </citation>
    <scope>NUCLEOTIDE SEQUENCE [LARGE SCALE GENOMIC DNA]</scope>
    <source>
        <strain evidence="2 4">HO-9041</strain>
    </source>
</reference>
<dbReference type="OrthoDB" id="4792862at2"/>
<protein>
    <submittedName>
        <fullName evidence="2">Uncharacterized protein</fullName>
    </submittedName>
</protein>
<proteinExistence type="predicted"/>
<name>A0A0U3G6X0_9MICC</name>
<dbReference type="EMBL" id="CP013254">
    <property type="protein sequence ID" value="ALU38891.1"/>
    <property type="molecule type" value="Genomic_DNA"/>
</dbReference>
<gene>
    <name evidence="2" type="ORF">AS188_03045</name>
    <name evidence="3" type="ORF">KFL01_03760</name>
</gene>
<dbReference type="KEGG" id="kfv:AS188_03045"/>
<dbReference type="RefSeq" id="WP_058857603.1">
    <property type="nucleotide sequence ID" value="NZ_BJZR01000006.1"/>
</dbReference>
<sequence length="121" mass="12752">MADRRSRPSQRALRGSWVMVRAFTAHRAWAVLALPWTLVALVPATVRGGLFLEPTPTGMVLLDRLRPALDAPVLAPALGAVTAGFLLIARTAPGTLPPVLLPAALLAAARPSPSPSPRRPT</sequence>
<evidence type="ECO:0000313" key="4">
    <source>
        <dbReference type="Proteomes" id="UP000057181"/>
    </source>
</evidence>
<accession>A0A0U3G6X0</accession>
<dbReference type="Proteomes" id="UP000057181">
    <property type="component" value="Chromosome"/>
</dbReference>
<evidence type="ECO:0000313" key="5">
    <source>
        <dbReference type="Proteomes" id="UP000321155"/>
    </source>
</evidence>
<keyword evidence="1" id="KW-0812">Transmembrane</keyword>
<keyword evidence="1" id="KW-0472">Membrane</keyword>
<evidence type="ECO:0000313" key="3">
    <source>
        <dbReference type="EMBL" id="GEO91070.1"/>
    </source>
</evidence>
<evidence type="ECO:0000313" key="2">
    <source>
        <dbReference type="EMBL" id="ALU38891.1"/>
    </source>
</evidence>
<feature type="transmembrane region" description="Helical" evidence="1">
    <location>
        <begin position="72"/>
        <end position="89"/>
    </location>
</feature>
<dbReference type="EMBL" id="BJZR01000006">
    <property type="protein sequence ID" value="GEO91070.1"/>
    <property type="molecule type" value="Genomic_DNA"/>
</dbReference>
<dbReference type="Proteomes" id="UP000321155">
    <property type="component" value="Unassembled WGS sequence"/>
</dbReference>
<keyword evidence="5" id="KW-1185">Reference proteome</keyword>
<organism evidence="2 4">
    <name type="scientific">Kocuria flava</name>
    <dbReference type="NCBI Taxonomy" id="446860"/>
    <lineage>
        <taxon>Bacteria</taxon>
        <taxon>Bacillati</taxon>
        <taxon>Actinomycetota</taxon>
        <taxon>Actinomycetes</taxon>
        <taxon>Micrococcales</taxon>
        <taxon>Micrococcaceae</taxon>
        <taxon>Kocuria</taxon>
    </lineage>
</organism>
<reference evidence="3 5" key="2">
    <citation type="submission" date="2019-07" db="EMBL/GenBank/DDBJ databases">
        <title>Whole genome shotgun sequence of Kocuria flava NBRC 107626.</title>
        <authorList>
            <person name="Hosoyama A."/>
            <person name="Uohara A."/>
            <person name="Ohji S."/>
            <person name="Ichikawa N."/>
        </authorList>
    </citation>
    <scope>NUCLEOTIDE SEQUENCE [LARGE SCALE GENOMIC DNA]</scope>
    <source>
        <strain evidence="3 5">NBRC 107626</strain>
    </source>
</reference>
<dbReference type="AlphaFoldDB" id="A0A0U3G6X0"/>
<evidence type="ECO:0000256" key="1">
    <source>
        <dbReference type="SAM" id="Phobius"/>
    </source>
</evidence>
<keyword evidence="1" id="KW-1133">Transmembrane helix</keyword>